<gene>
    <name evidence="2" type="ORF">HUG20_00375</name>
</gene>
<dbReference type="InterPro" id="IPR021027">
    <property type="entry name" value="Transposase_put_HTH"/>
</dbReference>
<sequence length="203" mass="23764">MSHIAYKFKIEPDEMQKETILQTLSLCRWLYNTALEQRIYEYKTHKQALSLYTQKKELPQLKQAFPVYKSVHSQVLQNVIERLDKAYQSFFNRLKKEEKAGFPRFKGKKRYHSFVYPQSGFSLKGKYIFLSKIGDVRIKKHREVRGDVKACTVIHKNGKFHVSLLCEIEPQENPMTDKAKKPKAIGIDLGISHLAITSDGYFF</sequence>
<dbReference type="KEGG" id="scib:HUG20_00375"/>
<keyword evidence="3" id="KW-1185">Reference proteome</keyword>
<accession>A0A7T7CE16</accession>
<dbReference type="Proteomes" id="UP000595349">
    <property type="component" value="Chromosome"/>
</dbReference>
<protein>
    <submittedName>
        <fullName evidence="2">Transposase</fullName>
    </submittedName>
</protein>
<dbReference type="Pfam" id="PF12323">
    <property type="entry name" value="HTH_OrfB_IS605"/>
    <property type="match status" value="1"/>
</dbReference>
<feature type="domain" description="Transposase putative helix-turn-helix" evidence="1">
    <location>
        <begin position="3"/>
        <end position="46"/>
    </location>
</feature>
<reference evidence="2 3" key="1">
    <citation type="submission" date="2020-06" db="EMBL/GenBank/DDBJ databases">
        <title>Genomic analysis of Salicibibacter sp. NKC21-4.</title>
        <authorList>
            <person name="Oh Y.J."/>
        </authorList>
    </citation>
    <scope>NUCLEOTIDE SEQUENCE [LARGE SCALE GENOMIC DNA]</scope>
    <source>
        <strain evidence="2 3">NKC21-4</strain>
    </source>
</reference>
<evidence type="ECO:0000313" key="3">
    <source>
        <dbReference type="Proteomes" id="UP000595349"/>
    </source>
</evidence>
<name>A0A7T7CE16_9BACI</name>
<dbReference type="AlphaFoldDB" id="A0A7T7CE16"/>
<dbReference type="NCBIfam" id="NF040570">
    <property type="entry name" value="guided_TnpB"/>
    <property type="match status" value="1"/>
</dbReference>
<dbReference type="RefSeq" id="WP_200086773.1">
    <property type="nucleotide sequence ID" value="NZ_CP054706.1"/>
</dbReference>
<evidence type="ECO:0000313" key="2">
    <source>
        <dbReference type="EMBL" id="QQK78530.1"/>
    </source>
</evidence>
<dbReference type="EMBL" id="CP054706">
    <property type="protein sequence ID" value="QQK78530.1"/>
    <property type="molecule type" value="Genomic_DNA"/>
</dbReference>
<organism evidence="2 3">
    <name type="scientific">Salicibibacter cibi</name>
    <dbReference type="NCBI Taxonomy" id="2743001"/>
    <lineage>
        <taxon>Bacteria</taxon>
        <taxon>Bacillati</taxon>
        <taxon>Bacillota</taxon>
        <taxon>Bacilli</taxon>
        <taxon>Bacillales</taxon>
        <taxon>Bacillaceae</taxon>
        <taxon>Salicibibacter</taxon>
    </lineage>
</organism>
<proteinExistence type="predicted"/>
<evidence type="ECO:0000259" key="1">
    <source>
        <dbReference type="Pfam" id="PF12323"/>
    </source>
</evidence>